<evidence type="ECO:0008006" key="3">
    <source>
        <dbReference type="Google" id="ProtNLM"/>
    </source>
</evidence>
<name>A0A8H7R7Z7_9FUNG</name>
<dbReference type="EMBL" id="JAEPRC010000171">
    <property type="protein sequence ID" value="KAG2205585.1"/>
    <property type="molecule type" value="Genomic_DNA"/>
</dbReference>
<dbReference type="AlphaFoldDB" id="A0A8H7R7Z7"/>
<dbReference type="Proteomes" id="UP000650833">
    <property type="component" value="Unassembled WGS sequence"/>
</dbReference>
<protein>
    <recommendedName>
        <fullName evidence="3">Polyketide cyclase</fullName>
    </recommendedName>
</protein>
<dbReference type="SUPFAM" id="SSF55961">
    <property type="entry name" value="Bet v1-like"/>
    <property type="match status" value="1"/>
</dbReference>
<dbReference type="Gene3D" id="3.30.530.20">
    <property type="match status" value="1"/>
</dbReference>
<proteinExistence type="predicted"/>
<evidence type="ECO:0000313" key="2">
    <source>
        <dbReference type="Proteomes" id="UP000650833"/>
    </source>
</evidence>
<evidence type="ECO:0000313" key="1">
    <source>
        <dbReference type="EMBL" id="KAG2205585.1"/>
    </source>
</evidence>
<gene>
    <name evidence="1" type="ORF">INT46_005505</name>
</gene>
<accession>A0A8H7R7Z7</accession>
<sequence length="174" mass="19386">MTTQSAINWPKKYTPGLTDNYVSNEIIVKDLSVNDVWKYLVDTKYWTKYYKNASDITFPNGGGDELAADIDFSFSTFGFPPLDAKVIEFVAPAKGQAARLSWTAKQDGSPQEKLDVLHAWLLEDLDGGRVRILTQESQIGKPAADLAKANPNPMLNGHQDWLNGLRDIALKNKN</sequence>
<dbReference type="InterPro" id="IPR023393">
    <property type="entry name" value="START-like_dom_sf"/>
</dbReference>
<organism evidence="1 2">
    <name type="scientific">Mucor plumbeus</name>
    <dbReference type="NCBI Taxonomy" id="97098"/>
    <lineage>
        <taxon>Eukaryota</taxon>
        <taxon>Fungi</taxon>
        <taxon>Fungi incertae sedis</taxon>
        <taxon>Mucoromycota</taxon>
        <taxon>Mucoromycotina</taxon>
        <taxon>Mucoromycetes</taxon>
        <taxon>Mucorales</taxon>
        <taxon>Mucorineae</taxon>
        <taxon>Mucoraceae</taxon>
        <taxon>Mucor</taxon>
    </lineage>
</organism>
<dbReference type="OrthoDB" id="2586183at2759"/>
<keyword evidence="2" id="KW-1185">Reference proteome</keyword>
<reference evidence="1" key="1">
    <citation type="submission" date="2020-12" db="EMBL/GenBank/DDBJ databases">
        <title>Metabolic potential, ecology and presence of endohyphal bacteria is reflected in genomic diversity of Mucoromycotina.</title>
        <authorList>
            <person name="Muszewska A."/>
            <person name="Okrasinska A."/>
            <person name="Steczkiewicz K."/>
            <person name="Drgas O."/>
            <person name="Orlowska M."/>
            <person name="Perlinska-Lenart U."/>
            <person name="Aleksandrzak-Piekarczyk T."/>
            <person name="Szatraj K."/>
            <person name="Zielenkiewicz U."/>
            <person name="Pilsyk S."/>
            <person name="Malc E."/>
            <person name="Mieczkowski P."/>
            <person name="Kruszewska J.S."/>
            <person name="Biernat P."/>
            <person name="Pawlowska J."/>
        </authorList>
    </citation>
    <scope>NUCLEOTIDE SEQUENCE</scope>
    <source>
        <strain evidence="1">CBS 226.32</strain>
    </source>
</reference>
<comment type="caution">
    <text evidence="1">The sequence shown here is derived from an EMBL/GenBank/DDBJ whole genome shotgun (WGS) entry which is preliminary data.</text>
</comment>